<evidence type="ECO:0000313" key="3">
    <source>
        <dbReference type="Proteomes" id="UP000234331"/>
    </source>
</evidence>
<proteinExistence type="predicted"/>
<accession>A0A2I2KLS9</accession>
<feature type="region of interest" description="Disordered" evidence="1">
    <location>
        <begin position="1"/>
        <end position="60"/>
    </location>
</feature>
<evidence type="ECO:0000313" key="2">
    <source>
        <dbReference type="EMBL" id="SNQ46621.1"/>
    </source>
</evidence>
<feature type="compositionally biased region" description="Basic and acidic residues" evidence="1">
    <location>
        <begin position="19"/>
        <end position="42"/>
    </location>
</feature>
<protein>
    <submittedName>
        <fullName evidence="2">Uncharacterized protein</fullName>
    </submittedName>
</protein>
<dbReference type="EMBL" id="FZMO01000056">
    <property type="protein sequence ID" value="SNQ46621.1"/>
    <property type="molecule type" value="Genomic_DNA"/>
</dbReference>
<dbReference type="Proteomes" id="UP000234331">
    <property type="component" value="Unassembled WGS sequence"/>
</dbReference>
<evidence type="ECO:0000256" key="1">
    <source>
        <dbReference type="SAM" id="MobiDB-lite"/>
    </source>
</evidence>
<dbReference type="AlphaFoldDB" id="A0A2I2KLS9"/>
<gene>
    <name evidence="2" type="ORF">FRACA_1490013</name>
</gene>
<sequence length="60" mass="6380">MSIPFVTSHLADQPSRGGTRRDGGRAEASPDPRVDRMPRRVGADTVASDSSRATVMGSPR</sequence>
<name>A0A2I2KLS9_9ACTN</name>
<reference evidence="2 3" key="1">
    <citation type="submission" date="2017-06" db="EMBL/GenBank/DDBJ databases">
        <authorList>
            <person name="Kim H.J."/>
            <person name="Triplett B.A."/>
        </authorList>
    </citation>
    <scope>NUCLEOTIDE SEQUENCE [LARGE SCALE GENOMIC DNA]</scope>
    <source>
        <strain evidence="2">FRACA_ARgP5</strain>
    </source>
</reference>
<organism evidence="2 3">
    <name type="scientific">Frankia canadensis</name>
    <dbReference type="NCBI Taxonomy" id="1836972"/>
    <lineage>
        <taxon>Bacteria</taxon>
        <taxon>Bacillati</taxon>
        <taxon>Actinomycetota</taxon>
        <taxon>Actinomycetes</taxon>
        <taxon>Frankiales</taxon>
        <taxon>Frankiaceae</taxon>
        <taxon>Frankia</taxon>
    </lineage>
</organism>
<keyword evidence="3" id="KW-1185">Reference proteome</keyword>